<keyword evidence="2" id="KW-0732">Signal</keyword>
<dbReference type="AlphaFoldDB" id="A0AAD3QVX8"/>
<dbReference type="InterPro" id="IPR013783">
    <property type="entry name" value="Ig-like_fold"/>
</dbReference>
<accession>A0AAD3QVX8</accession>
<evidence type="ECO:0000256" key="1">
    <source>
        <dbReference type="SAM" id="MobiDB-lite"/>
    </source>
</evidence>
<dbReference type="CDD" id="cd00063">
    <property type="entry name" value="FN3"/>
    <property type="match status" value="1"/>
</dbReference>
<dbReference type="InterPro" id="IPR003961">
    <property type="entry name" value="FN3_dom"/>
</dbReference>
<sequence>MLKCKVHSYFCSLWFTSLLLLLLQDVSSAAPTEDQSVPCSITVSEPVSSLDSISLTVNTPGRDCSFILTSLDAGADNAECRRSSRGDEELETNEIGGREQAEEEVKERQEKEKRGANYLGTNQLGVEEGGDEGVEDVFTCVLDHLEPGTAYQLQVQSQKDEETTNLTLHTRPSAVSGLAVTSQDLLQPGSFLAGWARQDAALQAAAVGTTSELGSLRSAEKRDIREHGNTTHTCRLDPGTTVQCYNGDLDALTITLSTNGTSRWETTLAPDATEAAIDQLTPGSPYQVSVTSRSGKLTSQSEITVSTAPAAASLLSLSPSSEGLLLSWIPPAGHWESYTLFLFDGPQQLVSTCLDQEAVKFIFPGTSLTPGRMYKAVLRVESGGLTAESSCEGSTAPAPVLDLHIRHSDETSLSAMWSHAPSGSRDSYFLTIHH</sequence>
<feature type="non-terminal residue" evidence="4">
    <location>
        <position position="1"/>
    </location>
</feature>
<gene>
    <name evidence="4" type="ORF">AKAME5_000219700</name>
</gene>
<comment type="caution">
    <text evidence="4">The sequence shown here is derived from an EMBL/GenBank/DDBJ whole genome shotgun (WGS) entry which is preliminary data.</text>
</comment>
<dbReference type="PANTHER" id="PTHR46957">
    <property type="entry name" value="CYTOKINE RECEPTOR"/>
    <property type="match status" value="1"/>
</dbReference>
<keyword evidence="4" id="KW-0675">Receptor</keyword>
<dbReference type="SUPFAM" id="SSF49265">
    <property type="entry name" value="Fibronectin type III"/>
    <property type="match status" value="1"/>
</dbReference>
<feature type="domain" description="Fibronectin type-III" evidence="3">
    <location>
        <begin position="236"/>
        <end position="299"/>
    </location>
</feature>
<evidence type="ECO:0000256" key="2">
    <source>
        <dbReference type="SAM" id="SignalP"/>
    </source>
</evidence>
<name>A0AAD3QVX8_LATJO</name>
<reference evidence="4" key="1">
    <citation type="submission" date="2022-08" db="EMBL/GenBank/DDBJ databases">
        <title>Genome sequencing of akame (Lates japonicus).</title>
        <authorList>
            <person name="Hashiguchi Y."/>
            <person name="Takahashi H."/>
        </authorList>
    </citation>
    <scope>NUCLEOTIDE SEQUENCE</scope>
    <source>
        <strain evidence="4">Kochi</strain>
    </source>
</reference>
<dbReference type="InterPro" id="IPR036116">
    <property type="entry name" value="FN3_sf"/>
</dbReference>
<dbReference type="Proteomes" id="UP001279410">
    <property type="component" value="Unassembled WGS sequence"/>
</dbReference>
<dbReference type="InterPro" id="IPR050713">
    <property type="entry name" value="RTP_Phos/Ushers"/>
</dbReference>
<feature type="region of interest" description="Disordered" evidence="1">
    <location>
        <begin position="80"/>
        <end position="130"/>
    </location>
</feature>
<keyword evidence="5" id="KW-1185">Reference proteome</keyword>
<dbReference type="PANTHER" id="PTHR46957:SF2">
    <property type="entry name" value="RECEPTOR-TYPE TYROSINE-PROTEIN PHOSPHATASE BETA"/>
    <property type="match status" value="1"/>
</dbReference>
<evidence type="ECO:0000313" key="5">
    <source>
        <dbReference type="Proteomes" id="UP001279410"/>
    </source>
</evidence>
<feature type="domain" description="Fibronectin type-III" evidence="3">
    <location>
        <begin position="35"/>
        <end position="164"/>
    </location>
</feature>
<evidence type="ECO:0000259" key="3">
    <source>
        <dbReference type="SMART" id="SM00060"/>
    </source>
</evidence>
<proteinExistence type="predicted"/>
<dbReference type="SMART" id="SM00060">
    <property type="entry name" value="FN3"/>
    <property type="match status" value="3"/>
</dbReference>
<dbReference type="Gene3D" id="2.60.40.10">
    <property type="entry name" value="Immunoglobulins"/>
    <property type="match status" value="1"/>
</dbReference>
<feature type="domain" description="Fibronectin type-III" evidence="3">
    <location>
        <begin position="309"/>
        <end position="386"/>
    </location>
</feature>
<dbReference type="GO" id="GO:0001525">
    <property type="term" value="P:angiogenesis"/>
    <property type="evidence" value="ECO:0007669"/>
    <property type="project" value="TreeGrafter"/>
</dbReference>
<evidence type="ECO:0000313" key="4">
    <source>
        <dbReference type="EMBL" id="GLD48179.1"/>
    </source>
</evidence>
<feature type="chain" id="PRO_5041914295" evidence="2">
    <location>
        <begin position="30"/>
        <end position="434"/>
    </location>
</feature>
<dbReference type="EMBL" id="BRZM01000005">
    <property type="protein sequence ID" value="GLD48179.1"/>
    <property type="molecule type" value="Genomic_DNA"/>
</dbReference>
<organism evidence="4 5">
    <name type="scientific">Lates japonicus</name>
    <name type="common">Japanese lates</name>
    <dbReference type="NCBI Taxonomy" id="270547"/>
    <lineage>
        <taxon>Eukaryota</taxon>
        <taxon>Metazoa</taxon>
        <taxon>Chordata</taxon>
        <taxon>Craniata</taxon>
        <taxon>Vertebrata</taxon>
        <taxon>Euteleostomi</taxon>
        <taxon>Actinopterygii</taxon>
        <taxon>Neopterygii</taxon>
        <taxon>Teleostei</taxon>
        <taxon>Neoteleostei</taxon>
        <taxon>Acanthomorphata</taxon>
        <taxon>Carangaria</taxon>
        <taxon>Carangaria incertae sedis</taxon>
        <taxon>Centropomidae</taxon>
        <taxon>Lates</taxon>
    </lineage>
</organism>
<dbReference type="GO" id="GO:0045296">
    <property type="term" value="F:cadherin binding"/>
    <property type="evidence" value="ECO:0007669"/>
    <property type="project" value="TreeGrafter"/>
</dbReference>
<feature type="compositionally biased region" description="Basic and acidic residues" evidence="1">
    <location>
        <begin position="96"/>
        <end position="115"/>
    </location>
</feature>
<protein>
    <submittedName>
        <fullName evidence="4">Receptor-type tyrosine-protein phosphatase beta-like protein</fullName>
    </submittedName>
</protein>
<dbReference type="GO" id="GO:0043235">
    <property type="term" value="C:receptor complex"/>
    <property type="evidence" value="ECO:0007669"/>
    <property type="project" value="TreeGrafter"/>
</dbReference>
<feature type="signal peptide" evidence="2">
    <location>
        <begin position="1"/>
        <end position="29"/>
    </location>
</feature>